<dbReference type="AlphaFoldDB" id="A0A4Q9PV70"/>
<sequence length="190" mass="21500">MEPERNAFERAHWRFGLERASTWMERPGELVQTRSVWTDKGLYAAYEGIPNGFWETPTYTNDHLVRVGLYGWLPQATNTSLDLAKATVEKVWMGWKAISGTSPCWLCPPAARNGEIEKAFEWLLHLLFEFSDVWMSMGGVRVTTPYFQGSGALLYVIAMMAKGWSGSNRTAPGFPNRGWEMKVEGISQAL</sequence>
<proteinExistence type="predicted"/>
<dbReference type="SUPFAM" id="SSF48208">
    <property type="entry name" value="Six-hairpin glycosidases"/>
    <property type="match status" value="1"/>
</dbReference>
<gene>
    <name evidence="1" type="ORF">BD310DRAFT_819839</name>
</gene>
<dbReference type="GO" id="GO:0005975">
    <property type="term" value="P:carbohydrate metabolic process"/>
    <property type="evidence" value="ECO:0007669"/>
    <property type="project" value="InterPro"/>
</dbReference>
<evidence type="ECO:0000313" key="1">
    <source>
        <dbReference type="EMBL" id="TBU58264.1"/>
    </source>
</evidence>
<accession>A0A4Q9PV70</accession>
<reference evidence="1 2" key="1">
    <citation type="submission" date="2019-01" db="EMBL/GenBank/DDBJ databases">
        <title>Draft genome sequences of three monokaryotic isolates of the white-rot basidiomycete fungus Dichomitus squalens.</title>
        <authorList>
            <consortium name="DOE Joint Genome Institute"/>
            <person name="Lopez S.C."/>
            <person name="Andreopoulos B."/>
            <person name="Pangilinan J."/>
            <person name="Lipzen A."/>
            <person name="Riley R."/>
            <person name="Ahrendt S."/>
            <person name="Ng V."/>
            <person name="Barry K."/>
            <person name="Daum C."/>
            <person name="Grigoriev I.V."/>
            <person name="Hilden K.S."/>
            <person name="Makela M.R."/>
            <person name="de Vries R.P."/>
        </authorList>
    </citation>
    <scope>NUCLEOTIDE SEQUENCE [LARGE SCALE GENOMIC DNA]</scope>
    <source>
        <strain evidence="1 2">CBS 464.89</strain>
    </source>
</reference>
<keyword evidence="2" id="KW-1185">Reference proteome</keyword>
<organism evidence="1 2">
    <name type="scientific">Dichomitus squalens</name>
    <dbReference type="NCBI Taxonomy" id="114155"/>
    <lineage>
        <taxon>Eukaryota</taxon>
        <taxon>Fungi</taxon>
        <taxon>Dikarya</taxon>
        <taxon>Basidiomycota</taxon>
        <taxon>Agaricomycotina</taxon>
        <taxon>Agaricomycetes</taxon>
        <taxon>Polyporales</taxon>
        <taxon>Polyporaceae</taxon>
        <taxon>Dichomitus</taxon>
    </lineage>
</organism>
<dbReference type="STRING" id="114155.A0A4Q9PV70"/>
<dbReference type="Proteomes" id="UP000292082">
    <property type="component" value="Unassembled WGS sequence"/>
</dbReference>
<dbReference type="InterPro" id="IPR008928">
    <property type="entry name" value="6-hairpin_glycosidase_sf"/>
</dbReference>
<name>A0A4Q9PV70_9APHY</name>
<protein>
    <submittedName>
        <fullName evidence="1">Uncharacterized protein</fullName>
    </submittedName>
</protein>
<evidence type="ECO:0000313" key="2">
    <source>
        <dbReference type="Proteomes" id="UP000292082"/>
    </source>
</evidence>
<dbReference type="EMBL" id="ML145126">
    <property type="protein sequence ID" value="TBU58264.1"/>
    <property type="molecule type" value="Genomic_DNA"/>
</dbReference>